<dbReference type="EMBL" id="JAWQEG010002561">
    <property type="protein sequence ID" value="KAK3871134.1"/>
    <property type="molecule type" value="Genomic_DNA"/>
</dbReference>
<gene>
    <name evidence="2" type="ORF">Pcinc_023696</name>
</gene>
<protein>
    <submittedName>
        <fullName evidence="2">Uncharacterized protein</fullName>
    </submittedName>
</protein>
<organism evidence="2 3">
    <name type="scientific">Petrolisthes cinctipes</name>
    <name type="common">Flat porcelain crab</name>
    <dbReference type="NCBI Taxonomy" id="88211"/>
    <lineage>
        <taxon>Eukaryota</taxon>
        <taxon>Metazoa</taxon>
        <taxon>Ecdysozoa</taxon>
        <taxon>Arthropoda</taxon>
        <taxon>Crustacea</taxon>
        <taxon>Multicrustacea</taxon>
        <taxon>Malacostraca</taxon>
        <taxon>Eumalacostraca</taxon>
        <taxon>Eucarida</taxon>
        <taxon>Decapoda</taxon>
        <taxon>Pleocyemata</taxon>
        <taxon>Anomura</taxon>
        <taxon>Galatheoidea</taxon>
        <taxon>Porcellanidae</taxon>
        <taxon>Petrolisthes</taxon>
    </lineage>
</organism>
<proteinExistence type="predicted"/>
<evidence type="ECO:0000256" key="1">
    <source>
        <dbReference type="SAM" id="MobiDB-lite"/>
    </source>
</evidence>
<reference evidence="2" key="1">
    <citation type="submission" date="2023-10" db="EMBL/GenBank/DDBJ databases">
        <title>Genome assemblies of two species of porcelain crab, Petrolisthes cinctipes and Petrolisthes manimaculis (Anomura: Porcellanidae).</title>
        <authorList>
            <person name="Angst P."/>
        </authorList>
    </citation>
    <scope>NUCLEOTIDE SEQUENCE</scope>
    <source>
        <strain evidence="2">PB745_01</strain>
        <tissue evidence="2">Gill</tissue>
    </source>
</reference>
<keyword evidence="3" id="KW-1185">Reference proteome</keyword>
<sequence>MQPLDQELIATVKQFYCQQVYSYLRSSTETKVELATMEEMVMSDSETEDNSDTPPPSANQHEDNNNTTLPPSPPPVEMSVMIFWHQSTVKNTDDFLLTARDKDSEATVNQAWHLLVPNLCAPPPETAIQPLAESSTLATAQQVPGLQELTLQEVQEAPSSIEQQDPFEILEHVKRLTQHYNPKNCNNNHNCKLWRLSYP</sequence>
<comment type="caution">
    <text evidence="2">The sequence shown here is derived from an EMBL/GenBank/DDBJ whole genome shotgun (WGS) entry which is preliminary data.</text>
</comment>
<name>A0AAE1KE38_PETCI</name>
<dbReference type="AlphaFoldDB" id="A0AAE1KE38"/>
<accession>A0AAE1KE38</accession>
<dbReference type="Proteomes" id="UP001286313">
    <property type="component" value="Unassembled WGS sequence"/>
</dbReference>
<evidence type="ECO:0000313" key="2">
    <source>
        <dbReference type="EMBL" id="KAK3871134.1"/>
    </source>
</evidence>
<feature type="region of interest" description="Disordered" evidence="1">
    <location>
        <begin position="41"/>
        <end position="76"/>
    </location>
</feature>
<evidence type="ECO:0000313" key="3">
    <source>
        <dbReference type="Proteomes" id="UP001286313"/>
    </source>
</evidence>